<evidence type="ECO:0000256" key="1">
    <source>
        <dbReference type="ARBA" id="ARBA00001954"/>
    </source>
</evidence>
<dbReference type="Proteomes" id="UP001524501">
    <property type="component" value="Unassembled WGS sequence"/>
</dbReference>
<evidence type="ECO:0000256" key="8">
    <source>
        <dbReference type="ARBA" id="ARBA00023004"/>
    </source>
</evidence>
<keyword evidence="6" id="KW-0276">Fatty acid metabolism</keyword>
<evidence type="ECO:0000256" key="4">
    <source>
        <dbReference type="ARBA" id="ARBA00022516"/>
    </source>
</evidence>
<dbReference type="PIRSF" id="PIRSF000346">
    <property type="entry name" value="Dlt9_acylACP_des"/>
    <property type="match status" value="1"/>
</dbReference>
<dbReference type="EMBL" id="JANFQF010000029">
    <property type="protein sequence ID" value="MCQ4122400.1"/>
    <property type="molecule type" value="Genomic_DNA"/>
</dbReference>
<dbReference type="EC" id="1.14.19.2" evidence="11"/>
<comment type="cofactor">
    <cofactor evidence="1">
        <name>Fe(2+)</name>
        <dbReference type="ChEBI" id="CHEBI:29033"/>
    </cofactor>
</comment>
<gene>
    <name evidence="11" type="ORF">NOF53_25135</name>
</gene>
<keyword evidence="4" id="KW-0444">Lipid biosynthesis</keyword>
<accession>A0ABT1QKT1</accession>
<reference evidence="11 12" key="1">
    <citation type="submission" date="2022-07" db="EMBL/GenBank/DDBJ databases">
        <title>Degradation activity of malathion, p-nitrophenol and potential low-temperature adaptation strategy of Rhodococcus sp. FXJ9.536.</title>
        <authorList>
            <person name="Huang J."/>
            <person name="Huang Y."/>
        </authorList>
    </citation>
    <scope>NUCLEOTIDE SEQUENCE [LARGE SCALE GENOMIC DNA]</scope>
    <source>
        <strain evidence="11 12">FXJ9.536</strain>
    </source>
</reference>
<keyword evidence="5" id="KW-0479">Metal-binding</keyword>
<dbReference type="InterPro" id="IPR005067">
    <property type="entry name" value="Fatty_acid_desaturase-2"/>
</dbReference>
<protein>
    <submittedName>
        <fullName evidence="11">Acyl-ACP desaturase</fullName>
        <ecNumber evidence="11">1.14.19.2</ecNumber>
    </submittedName>
</protein>
<evidence type="ECO:0000256" key="9">
    <source>
        <dbReference type="ARBA" id="ARBA00023098"/>
    </source>
</evidence>
<dbReference type="PANTHER" id="PTHR31155:SF9">
    <property type="entry name" value="STEAROYL-[ACYL-CARRIER-PROTEIN] 9-DESATURASE 7, CHLOROPLASTIC"/>
    <property type="match status" value="1"/>
</dbReference>
<sequence length="300" mass="33146">MVEIPAHPRGRYGMRMPTEFTDKHLLTELGPVVEENLARHIAEADGWLPHDLVPWDQGKNFAFMGGTDWSADQSTLSEVEALALTVGVLVADNVPAYHREIAKHLAMVGPWWRWVGRWTAEENRHSIVLRNYLMVTRAVDPVALERARMDEMVRGYAMPPMHLLEMLANSAFEEKAAAVRHHNTAALAEDPLVASIEARLAADDELQSVFYRNVVEGAFAVAPDQTMRAIASRIDAFDVPSVELPGGKNSTAVLAEAGIYDPAHQREKVFAPLLAAWNIAGRSDVGTEGEKAREKLSALL</sequence>
<dbReference type="InterPro" id="IPR009078">
    <property type="entry name" value="Ferritin-like_SF"/>
</dbReference>
<keyword evidence="10" id="KW-0275">Fatty acid biosynthesis</keyword>
<dbReference type="Pfam" id="PF03405">
    <property type="entry name" value="FA_desaturase_2"/>
    <property type="match status" value="1"/>
</dbReference>
<evidence type="ECO:0000256" key="7">
    <source>
        <dbReference type="ARBA" id="ARBA00023002"/>
    </source>
</evidence>
<keyword evidence="8" id="KW-0408">Iron</keyword>
<dbReference type="GO" id="GO:0045300">
    <property type="term" value="F:stearoyl-[ACP] desaturase activity"/>
    <property type="evidence" value="ECO:0007669"/>
    <property type="project" value="UniProtKB-EC"/>
</dbReference>
<dbReference type="PANTHER" id="PTHR31155">
    <property type="entry name" value="ACYL- ACYL-CARRIER-PROTEIN DESATURASE-RELATED"/>
    <property type="match status" value="1"/>
</dbReference>
<keyword evidence="12" id="KW-1185">Reference proteome</keyword>
<evidence type="ECO:0000256" key="2">
    <source>
        <dbReference type="ARBA" id="ARBA00008749"/>
    </source>
</evidence>
<proteinExistence type="inferred from homology"/>
<evidence type="ECO:0000313" key="12">
    <source>
        <dbReference type="Proteomes" id="UP001524501"/>
    </source>
</evidence>
<evidence type="ECO:0000256" key="5">
    <source>
        <dbReference type="ARBA" id="ARBA00022723"/>
    </source>
</evidence>
<dbReference type="SUPFAM" id="SSF47240">
    <property type="entry name" value="Ferritin-like"/>
    <property type="match status" value="1"/>
</dbReference>
<evidence type="ECO:0000256" key="6">
    <source>
        <dbReference type="ARBA" id="ARBA00022832"/>
    </source>
</evidence>
<comment type="similarity">
    <text evidence="2">Belongs to the fatty acid desaturase type 2 family.</text>
</comment>
<name>A0ABT1QKT1_9NOCA</name>
<organism evidence="11 12">
    <name type="scientific">Rhodococcus tibetensis</name>
    <dbReference type="NCBI Taxonomy" id="2965064"/>
    <lineage>
        <taxon>Bacteria</taxon>
        <taxon>Bacillati</taxon>
        <taxon>Actinomycetota</taxon>
        <taxon>Actinomycetes</taxon>
        <taxon>Mycobacteriales</taxon>
        <taxon>Nocardiaceae</taxon>
        <taxon>Rhodococcus</taxon>
    </lineage>
</organism>
<comment type="caution">
    <text evidence="11">The sequence shown here is derived from an EMBL/GenBank/DDBJ whole genome shotgun (WGS) entry which is preliminary data.</text>
</comment>
<keyword evidence="7 11" id="KW-0560">Oxidoreductase</keyword>
<dbReference type="InterPro" id="IPR012348">
    <property type="entry name" value="RNR-like"/>
</dbReference>
<evidence type="ECO:0000256" key="10">
    <source>
        <dbReference type="ARBA" id="ARBA00023160"/>
    </source>
</evidence>
<comment type="subunit">
    <text evidence="3">Homodimer.</text>
</comment>
<dbReference type="Gene3D" id="1.10.620.20">
    <property type="entry name" value="Ribonucleotide Reductase, subunit A"/>
    <property type="match status" value="1"/>
</dbReference>
<evidence type="ECO:0000313" key="11">
    <source>
        <dbReference type="EMBL" id="MCQ4122400.1"/>
    </source>
</evidence>
<evidence type="ECO:0000256" key="3">
    <source>
        <dbReference type="ARBA" id="ARBA00011738"/>
    </source>
</evidence>
<keyword evidence="9" id="KW-0443">Lipid metabolism</keyword>